<dbReference type="InterPro" id="IPR000683">
    <property type="entry name" value="Gfo/Idh/MocA-like_OxRdtase_N"/>
</dbReference>
<dbReference type="RefSeq" id="WP_099515419.1">
    <property type="nucleotide sequence ID" value="NZ_CP016619.1"/>
</dbReference>
<evidence type="ECO:0000259" key="2">
    <source>
        <dbReference type="Pfam" id="PF22725"/>
    </source>
</evidence>
<dbReference type="GO" id="GO:0000166">
    <property type="term" value="F:nucleotide binding"/>
    <property type="evidence" value="ECO:0007669"/>
    <property type="project" value="InterPro"/>
</dbReference>
<proteinExistence type="predicted"/>
<dbReference type="PANTHER" id="PTHR43708:SF8">
    <property type="entry name" value="OXIDOREDUCTASE"/>
    <property type="match status" value="1"/>
</dbReference>
<dbReference type="SUPFAM" id="SSF51735">
    <property type="entry name" value="NAD(P)-binding Rossmann-fold domains"/>
    <property type="match status" value="1"/>
</dbReference>
<sequence length="343" mass="38208">MSLRFRAGLIGCGFYSRNHLHAWRDLAADVELVAVCDRDEHRAKAAAVAFDVPRWYGDAARMFATESLDFVDIVTTMPSHKSLVLLAASHKVPAIVQKPFAPTWQECLDMVDACGDAGVPLMVHENFRFQSPIRAVRRILEEGTIGELTWGRITWRTGYDIYAGQPYLASEERFILLDIGVHVLDLARVLLGEVDRVFCETQSVRPGIAGEDAATIMLRHVNGAVSVVDCSYAARRDPDPFPEVLLEIEGRRGSLILSPGLELRVTSDGTTTVHSLRTPLLPWTSEPWHVSQESVLHTQRHWVECLRSGREPETSGRDNLKTYALVEAAYESAKAHRAVRANA</sequence>
<gene>
    <name evidence="3" type="ORF">BB934_40840</name>
</gene>
<accession>A0A1B2EXC1</accession>
<geneLocation type="plasmid" evidence="3">
    <name>unnamed2</name>
</geneLocation>
<organism evidence="3">
    <name type="scientific">Microvirga ossetica</name>
    <dbReference type="NCBI Taxonomy" id="1882682"/>
    <lineage>
        <taxon>Bacteria</taxon>
        <taxon>Pseudomonadati</taxon>
        <taxon>Pseudomonadota</taxon>
        <taxon>Alphaproteobacteria</taxon>
        <taxon>Hyphomicrobiales</taxon>
        <taxon>Methylobacteriaceae</taxon>
        <taxon>Microvirga</taxon>
    </lineage>
</organism>
<dbReference type="InterPro" id="IPR051317">
    <property type="entry name" value="Gfo/Idh/MocA_oxidoreduct"/>
</dbReference>
<dbReference type="AlphaFoldDB" id="A0A1B2EXC1"/>
<dbReference type="EMBL" id="CP016619">
    <property type="protein sequence ID" value="ANY84537.1"/>
    <property type="molecule type" value="Genomic_DNA"/>
</dbReference>
<name>A0A1B2EXC1_9HYPH</name>
<dbReference type="PANTHER" id="PTHR43708">
    <property type="entry name" value="CONSERVED EXPRESSED OXIDOREDUCTASE (EUROFUNG)"/>
    <property type="match status" value="1"/>
</dbReference>
<dbReference type="Pfam" id="PF22725">
    <property type="entry name" value="GFO_IDH_MocA_C3"/>
    <property type="match status" value="1"/>
</dbReference>
<evidence type="ECO:0000259" key="1">
    <source>
        <dbReference type="Pfam" id="PF01408"/>
    </source>
</evidence>
<keyword evidence="3" id="KW-0614">Plasmid</keyword>
<feature type="domain" description="Gfo/Idh/MocA-like oxidoreductase N-terminal" evidence="1">
    <location>
        <begin position="5"/>
        <end position="123"/>
    </location>
</feature>
<protein>
    <submittedName>
        <fullName evidence="3">Oxidoreductase</fullName>
    </submittedName>
</protein>
<evidence type="ECO:0000313" key="3">
    <source>
        <dbReference type="EMBL" id="ANY84537.1"/>
    </source>
</evidence>
<dbReference type="OrthoDB" id="7804998at2"/>
<dbReference type="Gene3D" id="3.40.50.720">
    <property type="entry name" value="NAD(P)-binding Rossmann-like Domain"/>
    <property type="match status" value="1"/>
</dbReference>
<dbReference type="InterPro" id="IPR036291">
    <property type="entry name" value="NAD(P)-bd_dom_sf"/>
</dbReference>
<dbReference type="Gene3D" id="3.30.360.10">
    <property type="entry name" value="Dihydrodipicolinate Reductase, domain 2"/>
    <property type="match status" value="1"/>
</dbReference>
<reference evidence="3" key="1">
    <citation type="submission" date="2016-07" db="EMBL/GenBank/DDBJ databases">
        <title>Microvirga ossetica sp. nov. a new species of rhizobia isolated from root nodules of the legume species Vicia alpestris Steven originated from North Ossetia region in the Caucasus.</title>
        <authorList>
            <person name="Safronova V.I."/>
            <person name="Kuznetsova I.G."/>
            <person name="Sazanova A.L."/>
            <person name="Belimov A."/>
            <person name="Andronov E."/>
            <person name="Osledkin Y.S."/>
            <person name="Onishchuk O.P."/>
            <person name="Kurchak O.N."/>
            <person name="Shaposhnikov A.I."/>
            <person name="Willems A."/>
            <person name="Tikhonovich I.A."/>
        </authorList>
    </citation>
    <scope>NUCLEOTIDE SEQUENCE [LARGE SCALE GENOMIC DNA]</scope>
    <source>
        <strain evidence="3">V5/3M</strain>
        <plasmid evidence="3">unnamed2</plasmid>
    </source>
</reference>
<dbReference type="SUPFAM" id="SSF55347">
    <property type="entry name" value="Glyceraldehyde-3-phosphate dehydrogenase-like, C-terminal domain"/>
    <property type="match status" value="1"/>
</dbReference>
<dbReference type="InterPro" id="IPR055170">
    <property type="entry name" value="GFO_IDH_MocA-like_dom"/>
</dbReference>
<dbReference type="Pfam" id="PF01408">
    <property type="entry name" value="GFO_IDH_MocA"/>
    <property type="match status" value="1"/>
</dbReference>
<dbReference type="KEGG" id="moc:BB934_40840"/>
<feature type="domain" description="GFO/IDH/MocA-like oxidoreductase" evidence="2">
    <location>
        <begin position="133"/>
        <end position="255"/>
    </location>
</feature>